<proteinExistence type="predicted"/>
<dbReference type="Gene3D" id="2.60.120.920">
    <property type="match status" value="1"/>
</dbReference>
<dbReference type="Gene3D" id="3.30.160.60">
    <property type="entry name" value="Classic Zinc Finger"/>
    <property type="match status" value="1"/>
</dbReference>
<dbReference type="SMART" id="SM00184">
    <property type="entry name" value="RING"/>
    <property type="match status" value="1"/>
</dbReference>
<accession>A0ABM0SGZ8</accession>
<evidence type="ECO:0000313" key="8">
    <source>
        <dbReference type="RefSeq" id="XP_008592139.1"/>
    </source>
</evidence>
<dbReference type="Pfam" id="PF13765">
    <property type="entry name" value="PRY"/>
    <property type="match status" value="1"/>
</dbReference>
<dbReference type="PROSITE" id="PS50119">
    <property type="entry name" value="ZF_BBOX"/>
    <property type="match status" value="1"/>
</dbReference>
<dbReference type="InterPro" id="IPR001841">
    <property type="entry name" value="Znf_RING"/>
</dbReference>
<keyword evidence="7" id="KW-1185">Reference proteome</keyword>
<evidence type="ECO:0000256" key="2">
    <source>
        <dbReference type="ARBA" id="ARBA00022771"/>
    </source>
</evidence>
<reference evidence="8" key="1">
    <citation type="submission" date="2025-08" db="UniProtKB">
        <authorList>
            <consortium name="RefSeq"/>
        </authorList>
    </citation>
    <scope>IDENTIFICATION</scope>
</reference>
<dbReference type="InterPro" id="IPR006574">
    <property type="entry name" value="PRY"/>
</dbReference>
<feature type="domain" description="RING-type" evidence="5">
    <location>
        <begin position="16"/>
        <end position="56"/>
    </location>
</feature>
<dbReference type="SUPFAM" id="SSF57845">
    <property type="entry name" value="B-box zinc-binding domain"/>
    <property type="match status" value="1"/>
</dbReference>
<evidence type="ECO:0000313" key="7">
    <source>
        <dbReference type="Proteomes" id="UP000694923"/>
    </source>
</evidence>
<feature type="domain" description="B box-type" evidence="6">
    <location>
        <begin position="92"/>
        <end position="133"/>
    </location>
</feature>
<gene>
    <name evidence="8" type="primary">LOC103609619</name>
</gene>
<dbReference type="SUPFAM" id="SSF49899">
    <property type="entry name" value="Concanavalin A-like lectins/glucanases"/>
    <property type="match status" value="1"/>
</dbReference>
<dbReference type="Pfam" id="PF15227">
    <property type="entry name" value="zf-C3HC4_4"/>
    <property type="match status" value="1"/>
</dbReference>
<dbReference type="InterPro" id="IPR003879">
    <property type="entry name" value="Butyrophylin_SPRY"/>
</dbReference>
<dbReference type="PROSITE" id="PS00518">
    <property type="entry name" value="ZF_RING_1"/>
    <property type="match status" value="1"/>
</dbReference>
<evidence type="ECO:0000256" key="4">
    <source>
        <dbReference type="PROSITE-ProRule" id="PRU00024"/>
    </source>
</evidence>
<dbReference type="InterPro" id="IPR043136">
    <property type="entry name" value="B30.2/SPRY_sf"/>
</dbReference>
<evidence type="ECO:0000259" key="5">
    <source>
        <dbReference type="PROSITE" id="PS50089"/>
    </source>
</evidence>
<dbReference type="RefSeq" id="XP_008592139.1">
    <property type="nucleotide sequence ID" value="XM_008593917.1"/>
</dbReference>
<organism evidence="7 8">
    <name type="scientific">Galeopterus variegatus</name>
    <name type="common">Malayan flying lemur</name>
    <name type="synonym">Cynocephalus variegatus</name>
    <dbReference type="NCBI Taxonomy" id="482537"/>
    <lineage>
        <taxon>Eukaryota</taxon>
        <taxon>Metazoa</taxon>
        <taxon>Chordata</taxon>
        <taxon>Craniata</taxon>
        <taxon>Vertebrata</taxon>
        <taxon>Euteleostomi</taxon>
        <taxon>Mammalia</taxon>
        <taxon>Eutheria</taxon>
        <taxon>Euarchontoglires</taxon>
        <taxon>Dermoptera</taxon>
        <taxon>Cynocephalidae</taxon>
        <taxon>Galeopterus</taxon>
    </lineage>
</organism>
<dbReference type="InterPro" id="IPR013320">
    <property type="entry name" value="ConA-like_dom_sf"/>
</dbReference>
<evidence type="ECO:0000259" key="6">
    <source>
        <dbReference type="PROSITE" id="PS50119"/>
    </source>
</evidence>
<keyword evidence="2 4" id="KW-0863">Zinc-finger</keyword>
<dbReference type="Proteomes" id="UP000694923">
    <property type="component" value="Unplaced"/>
</dbReference>
<name>A0ABM0SGZ8_GALVR</name>
<evidence type="ECO:0000256" key="1">
    <source>
        <dbReference type="ARBA" id="ARBA00022723"/>
    </source>
</evidence>
<evidence type="ECO:0000256" key="3">
    <source>
        <dbReference type="ARBA" id="ARBA00022833"/>
    </source>
</evidence>
<dbReference type="PRINTS" id="PR01407">
    <property type="entry name" value="BUTYPHLNCDUF"/>
</dbReference>
<dbReference type="Pfam" id="PF00643">
    <property type="entry name" value="zf-B_box"/>
    <property type="match status" value="1"/>
</dbReference>
<dbReference type="PROSITE" id="PS50089">
    <property type="entry name" value="ZF_RING_2"/>
    <property type="match status" value="1"/>
</dbReference>
<keyword evidence="1" id="KW-0479">Metal-binding</keyword>
<dbReference type="SMART" id="SM00336">
    <property type="entry name" value="BBOX"/>
    <property type="match status" value="1"/>
</dbReference>
<dbReference type="GeneID" id="103609619"/>
<sequence length="246" mass="27520">MASAAFLAELQAEASCPICLNYLRDPVTTDCGHNFCGSCIHQCWEDLQDIFPCPVCLHHCPDNSLKRNTQLGHMTDIVKQLPTTRSKRKRQEEKALCDQHSQFLDLFCEKDLGLLCPQCRVSSEHRGHLLMPIEQAAAIQNFTVKRELVLLPALAWTEEDTPDLQGREQLSVRAAAEGTTAHAGDRRAAHIYGQSRTQGERRHQVDLTLDPETAHPSLVISKDRRSVIFSETFKPSKPLGGTTPSR</sequence>
<dbReference type="InterPro" id="IPR050143">
    <property type="entry name" value="TRIM/RBCC"/>
</dbReference>
<dbReference type="InterPro" id="IPR000315">
    <property type="entry name" value="Znf_B-box"/>
</dbReference>
<protein>
    <submittedName>
        <fullName evidence="8">Tripartite motif-containing protein 61</fullName>
    </submittedName>
</protein>
<dbReference type="PANTHER" id="PTHR24103">
    <property type="entry name" value="E3 UBIQUITIN-PROTEIN LIGASE TRIM"/>
    <property type="match status" value="1"/>
</dbReference>
<dbReference type="InterPro" id="IPR013083">
    <property type="entry name" value="Znf_RING/FYVE/PHD"/>
</dbReference>
<dbReference type="Gene3D" id="3.30.40.10">
    <property type="entry name" value="Zinc/RING finger domain, C3HC4 (zinc finger)"/>
    <property type="match status" value="1"/>
</dbReference>
<dbReference type="InterPro" id="IPR017907">
    <property type="entry name" value="Znf_RING_CS"/>
</dbReference>
<dbReference type="SUPFAM" id="SSF57850">
    <property type="entry name" value="RING/U-box"/>
    <property type="match status" value="1"/>
</dbReference>
<keyword evidence="3" id="KW-0862">Zinc</keyword>